<dbReference type="Pfam" id="PF17917">
    <property type="entry name" value="RT_RNaseH"/>
    <property type="match status" value="1"/>
</dbReference>
<keyword evidence="2" id="KW-0548">Nucleotidyltransferase</keyword>
<dbReference type="GO" id="GO:0004519">
    <property type="term" value="F:endonuclease activity"/>
    <property type="evidence" value="ECO:0007669"/>
    <property type="project" value="UniProtKB-KW"/>
</dbReference>
<feature type="domain" description="Reverse transcriptase RNase H-like" evidence="8">
    <location>
        <begin position="134"/>
        <end position="239"/>
    </location>
</feature>
<dbReference type="CDD" id="cd09274">
    <property type="entry name" value="RNase_HI_RT_Ty3"/>
    <property type="match status" value="1"/>
</dbReference>
<dbReference type="InterPro" id="IPR041373">
    <property type="entry name" value="RT_RNaseH"/>
</dbReference>
<reference evidence="10" key="1">
    <citation type="submission" date="2022-11" db="UniProtKB">
        <authorList>
            <consortium name="WormBaseParasite"/>
        </authorList>
    </citation>
    <scope>IDENTIFICATION</scope>
</reference>
<name>A0A915ESJ4_9BILA</name>
<proteinExistence type="predicted"/>
<evidence type="ECO:0000256" key="6">
    <source>
        <dbReference type="ARBA" id="ARBA00022918"/>
    </source>
</evidence>
<keyword evidence="4" id="KW-0255">Endonuclease</keyword>
<keyword evidence="1" id="KW-0808">Transferase</keyword>
<dbReference type="GO" id="GO:0016787">
    <property type="term" value="F:hydrolase activity"/>
    <property type="evidence" value="ECO:0007669"/>
    <property type="project" value="UniProtKB-KW"/>
</dbReference>
<evidence type="ECO:0000256" key="5">
    <source>
        <dbReference type="ARBA" id="ARBA00022801"/>
    </source>
</evidence>
<keyword evidence="3" id="KW-0540">Nuclease</keyword>
<evidence type="ECO:0000256" key="7">
    <source>
        <dbReference type="SAM" id="MobiDB-lite"/>
    </source>
</evidence>
<accession>A0A915ESJ4</accession>
<dbReference type="PANTHER" id="PTHR34072">
    <property type="entry name" value="ENZYMATIC POLYPROTEIN-RELATED"/>
    <property type="match status" value="1"/>
</dbReference>
<keyword evidence="9" id="KW-1185">Reference proteome</keyword>
<organism evidence="9 10">
    <name type="scientific">Ditylenchus dipsaci</name>
    <dbReference type="NCBI Taxonomy" id="166011"/>
    <lineage>
        <taxon>Eukaryota</taxon>
        <taxon>Metazoa</taxon>
        <taxon>Ecdysozoa</taxon>
        <taxon>Nematoda</taxon>
        <taxon>Chromadorea</taxon>
        <taxon>Rhabditida</taxon>
        <taxon>Tylenchina</taxon>
        <taxon>Tylenchomorpha</taxon>
        <taxon>Sphaerularioidea</taxon>
        <taxon>Anguinidae</taxon>
        <taxon>Anguininae</taxon>
        <taxon>Ditylenchus</taxon>
    </lineage>
</organism>
<dbReference type="PANTHER" id="PTHR34072:SF58">
    <property type="entry name" value="DNA (CYTOSINE-5-)-METHYLTRANSFERASE"/>
    <property type="match status" value="1"/>
</dbReference>
<evidence type="ECO:0000256" key="4">
    <source>
        <dbReference type="ARBA" id="ARBA00022759"/>
    </source>
</evidence>
<evidence type="ECO:0000256" key="1">
    <source>
        <dbReference type="ARBA" id="ARBA00022679"/>
    </source>
</evidence>
<evidence type="ECO:0000256" key="2">
    <source>
        <dbReference type="ARBA" id="ARBA00022695"/>
    </source>
</evidence>
<dbReference type="AlphaFoldDB" id="A0A915ESJ4"/>
<dbReference type="InterPro" id="IPR043502">
    <property type="entry name" value="DNA/RNA_pol_sf"/>
</dbReference>
<keyword evidence="5" id="KW-0378">Hydrolase</keyword>
<evidence type="ECO:0000259" key="8">
    <source>
        <dbReference type="Pfam" id="PF17917"/>
    </source>
</evidence>
<protein>
    <submittedName>
        <fullName evidence="10">Reverse transcriptase RNase H-like domain-containing protein</fullName>
    </submittedName>
</protein>
<evidence type="ECO:0000313" key="9">
    <source>
        <dbReference type="Proteomes" id="UP000887574"/>
    </source>
</evidence>
<dbReference type="GO" id="GO:0003964">
    <property type="term" value="F:RNA-directed DNA polymerase activity"/>
    <property type="evidence" value="ECO:0007669"/>
    <property type="project" value="UniProtKB-KW"/>
</dbReference>
<dbReference type="Proteomes" id="UP000887574">
    <property type="component" value="Unplaced"/>
</dbReference>
<feature type="region of interest" description="Disordered" evidence="7">
    <location>
        <begin position="285"/>
        <end position="316"/>
    </location>
</feature>
<sequence length="316" mass="35056">MTENLKLKINKGDFPSATAANNTLIQFLGSANMEIKLGTPLVKMPILVVNKNFPASFLLGTDLISELNEQDLDLSINFLQGELIIGDRKIPMTASIQMTSSRKVIAKIGGKTPTNLRKTSQKNCIITNLIGPQFDRRFIIETDASASVFACALLQEGDDHKKHSIAYSSSTLNSAESKYCSIESEGLAVVFALKNYHHYLAGSPFRTLIRTDNSSICSLLKRRDLTGKLAIYQLIIQAYNVELVHRSNSGYQVKVFTWSNEDVLSWLQQASVCVITRESQGMSLSLQSSRHPDDQKPSSFPLNGKTNKRFSEGFNK</sequence>
<evidence type="ECO:0000313" key="10">
    <source>
        <dbReference type="WBParaSite" id="jg8851"/>
    </source>
</evidence>
<dbReference type="SUPFAM" id="SSF56672">
    <property type="entry name" value="DNA/RNA polymerases"/>
    <property type="match status" value="1"/>
</dbReference>
<evidence type="ECO:0000256" key="3">
    <source>
        <dbReference type="ARBA" id="ARBA00022722"/>
    </source>
</evidence>
<keyword evidence="6" id="KW-0695">RNA-directed DNA polymerase</keyword>
<dbReference type="WBParaSite" id="jg8851">
    <property type="protein sequence ID" value="jg8851"/>
    <property type="gene ID" value="jg8851"/>
</dbReference>